<feature type="transmembrane region" description="Helical" evidence="11">
    <location>
        <begin position="340"/>
        <end position="359"/>
    </location>
</feature>
<dbReference type="Pfam" id="PF04258">
    <property type="entry name" value="Peptidase_A22B"/>
    <property type="match status" value="1"/>
</dbReference>
<feature type="transmembrane region" description="Helical" evidence="11">
    <location>
        <begin position="422"/>
        <end position="446"/>
    </location>
</feature>
<dbReference type="OrthoDB" id="29661at2759"/>
<evidence type="ECO:0000256" key="9">
    <source>
        <dbReference type="ARBA" id="ARBA00023136"/>
    </source>
</evidence>
<evidence type="ECO:0000313" key="14">
    <source>
        <dbReference type="EMBL" id="KAJ1704118.1"/>
    </source>
</evidence>
<evidence type="ECO:0000313" key="15">
    <source>
        <dbReference type="Proteomes" id="UP001151287"/>
    </source>
</evidence>
<evidence type="ECO:0000256" key="6">
    <source>
        <dbReference type="ARBA" id="ARBA00022753"/>
    </source>
</evidence>
<dbReference type="GO" id="GO:0098553">
    <property type="term" value="C:lumenal side of endoplasmic reticulum membrane"/>
    <property type="evidence" value="ECO:0007669"/>
    <property type="project" value="TreeGrafter"/>
</dbReference>
<dbReference type="GO" id="GO:0030660">
    <property type="term" value="C:Golgi-associated vesicle membrane"/>
    <property type="evidence" value="ECO:0007669"/>
    <property type="project" value="TreeGrafter"/>
</dbReference>
<dbReference type="EMBL" id="JAMQYH010000001">
    <property type="protein sequence ID" value="KAJ1704118.1"/>
    <property type="molecule type" value="Genomic_DNA"/>
</dbReference>
<feature type="transmembrane region" description="Helical" evidence="11">
    <location>
        <begin position="269"/>
        <end position="293"/>
    </location>
</feature>
<keyword evidence="5 12" id="KW-0732">Signal</keyword>
<feature type="chain" id="PRO_5040175023" description="PA domain-containing protein" evidence="12">
    <location>
        <begin position="35"/>
        <end position="525"/>
    </location>
</feature>
<dbReference type="GO" id="GO:0098554">
    <property type="term" value="C:cytoplasmic side of endoplasmic reticulum membrane"/>
    <property type="evidence" value="ECO:0007669"/>
    <property type="project" value="TreeGrafter"/>
</dbReference>
<comment type="function">
    <text evidence="1">Intramembrane-cleaving aspartic protease (I-CLiP) that cleaves type II membrane signal peptides in the hydrophobic plane of the membrane.</text>
</comment>
<dbReference type="InterPro" id="IPR003137">
    <property type="entry name" value="PA_domain"/>
</dbReference>
<dbReference type="InterPro" id="IPR006639">
    <property type="entry name" value="Preselin/SPP"/>
</dbReference>
<keyword evidence="8 11" id="KW-1133">Transmembrane helix</keyword>
<name>A0A9Q0D230_9POAL</name>
<dbReference type="Gene3D" id="3.50.30.30">
    <property type="match status" value="1"/>
</dbReference>
<keyword evidence="4 11" id="KW-0812">Transmembrane</keyword>
<evidence type="ECO:0000256" key="8">
    <source>
        <dbReference type="ARBA" id="ARBA00022989"/>
    </source>
</evidence>
<protein>
    <recommendedName>
        <fullName evidence="13">PA domain-containing protein</fullName>
    </recommendedName>
</protein>
<dbReference type="AlphaFoldDB" id="A0A9Q0D230"/>
<keyword evidence="7" id="KW-0378">Hydrolase</keyword>
<keyword evidence="6" id="KW-0967">Endosome</keyword>
<dbReference type="Pfam" id="PF02225">
    <property type="entry name" value="PA"/>
    <property type="match status" value="1"/>
</dbReference>
<dbReference type="SUPFAM" id="SSF52025">
    <property type="entry name" value="PA domain"/>
    <property type="match status" value="1"/>
</dbReference>
<sequence length="525" mass="57292">MAIRSISPFSLYNGALFFVIFLLSIGSNIDSVLADGESMEDGSGAKYPGCNNEFRKVRVRIWLKGVEQPSELGINARFGRVLPVSQDDAVKMQILLANPLTSCSKLSPLESTNAIVLATRGDCTFLEKAKAAQSSGAAGLLLANTNEDLDEMVCSANDTASDVNIPVVMVSSSVGNKIKDSLQNNARVDMMLYTPNKPGFDIGIPVLWILAVGCTVCAALWEEYISCDEDDPADGDDGVVEIKVYGAIVFVVVASVSLIVLFYFMSAAILWVVLVLFAIAAIEGMHFVAVTLITRVFKRCGQMKVKLPLIGEQLILTLIVLPICIIVSICWAVNQDSPSAYVGQNIMGICLLITVLQLAQLPNVMVAAALLGCAFFYDIFWVFISPLFFKESVMITVAKGTDDSGGPAIPMVLKMPRHFDAWYGYDMIGFGDILFPGLLVAFSFRYDKIRNKGWSDGYFLWLSIGYACGLTLTYLALFLMNGHGQPALLYLVPCTLGLILILGAKRKELKDLWSFKAKRNDDFCP</sequence>
<comment type="caution">
    <text evidence="14">The sequence shown here is derived from an EMBL/GenBank/DDBJ whole genome shotgun (WGS) entry which is preliminary data.</text>
</comment>
<reference evidence="14" key="1">
    <citation type="journal article" date="2022" name="Cell">
        <title>Repeat-based holocentromeres influence genome architecture and karyotype evolution.</title>
        <authorList>
            <person name="Hofstatter P.G."/>
            <person name="Thangavel G."/>
            <person name="Lux T."/>
            <person name="Neumann P."/>
            <person name="Vondrak T."/>
            <person name="Novak P."/>
            <person name="Zhang M."/>
            <person name="Costa L."/>
            <person name="Castellani M."/>
            <person name="Scott A."/>
            <person name="Toegelov H."/>
            <person name="Fuchs J."/>
            <person name="Mata-Sucre Y."/>
            <person name="Dias Y."/>
            <person name="Vanzela A.L.L."/>
            <person name="Huettel B."/>
            <person name="Almeida C.C.S."/>
            <person name="Simkova H."/>
            <person name="Souza G."/>
            <person name="Pedrosa-Harand A."/>
            <person name="Macas J."/>
            <person name="Mayer K.F.X."/>
            <person name="Houben A."/>
            <person name="Marques A."/>
        </authorList>
    </citation>
    <scope>NUCLEOTIDE SEQUENCE</scope>
    <source>
        <strain evidence="14">RhyBre1mFocal</strain>
    </source>
</reference>
<dbReference type="SMART" id="SM00730">
    <property type="entry name" value="PSN"/>
    <property type="match status" value="1"/>
</dbReference>
<evidence type="ECO:0000256" key="11">
    <source>
        <dbReference type="SAM" id="Phobius"/>
    </source>
</evidence>
<feature type="signal peptide" evidence="12">
    <location>
        <begin position="1"/>
        <end position="34"/>
    </location>
</feature>
<dbReference type="InterPro" id="IPR046450">
    <property type="entry name" value="PA_dom_sf"/>
</dbReference>
<evidence type="ECO:0000256" key="10">
    <source>
        <dbReference type="ARBA" id="ARBA00023180"/>
    </source>
</evidence>
<dbReference type="GO" id="GO:0042500">
    <property type="term" value="F:aspartic endopeptidase activity, intramembrane cleaving"/>
    <property type="evidence" value="ECO:0007669"/>
    <property type="project" value="InterPro"/>
</dbReference>
<organism evidence="14 15">
    <name type="scientific">Rhynchospora breviuscula</name>
    <dbReference type="NCBI Taxonomy" id="2022672"/>
    <lineage>
        <taxon>Eukaryota</taxon>
        <taxon>Viridiplantae</taxon>
        <taxon>Streptophyta</taxon>
        <taxon>Embryophyta</taxon>
        <taxon>Tracheophyta</taxon>
        <taxon>Spermatophyta</taxon>
        <taxon>Magnoliopsida</taxon>
        <taxon>Liliopsida</taxon>
        <taxon>Poales</taxon>
        <taxon>Cyperaceae</taxon>
        <taxon>Cyperoideae</taxon>
        <taxon>Rhynchosporeae</taxon>
        <taxon>Rhynchospora</taxon>
    </lineage>
</organism>
<feature type="transmembrane region" description="Helical" evidence="11">
    <location>
        <begin position="458"/>
        <end position="481"/>
    </location>
</feature>
<keyword evidence="10" id="KW-0325">Glycoprotein</keyword>
<dbReference type="PANTHER" id="PTHR12174:SF72">
    <property type="entry name" value="SIGNAL PEPTIDE PEPTIDASE-LIKE 3"/>
    <property type="match status" value="1"/>
</dbReference>
<dbReference type="GO" id="GO:0033619">
    <property type="term" value="P:membrane protein proteolysis"/>
    <property type="evidence" value="ECO:0007669"/>
    <property type="project" value="TreeGrafter"/>
</dbReference>
<evidence type="ECO:0000256" key="12">
    <source>
        <dbReference type="SAM" id="SignalP"/>
    </source>
</evidence>
<feature type="transmembrane region" description="Helical" evidence="11">
    <location>
        <begin position="487"/>
        <end position="504"/>
    </location>
</feature>
<keyword evidence="15" id="KW-1185">Reference proteome</keyword>
<keyword evidence="9 11" id="KW-0472">Membrane</keyword>
<comment type="subcellular location">
    <subcellularLocation>
        <location evidence="2">Endosome membrane</location>
        <topology evidence="2">Multi-pass membrane protein</topology>
    </subcellularLocation>
</comment>
<accession>A0A9Q0D230</accession>
<dbReference type="GO" id="GO:0010008">
    <property type="term" value="C:endosome membrane"/>
    <property type="evidence" value="ECO:0007669"/>
    <property type="project" value="UniProtKB-SubCell"/>
</dbReference>
<dbReference type="GO" id="GO:0005765">
    <property type="term" value="C:lysosomal membrane"/>
    <property type="evidence" value="ECO:0007669"/>
    <property type="project" value="TreeGrafter"/>
</dbReference>
<evidence type="ECO:0000256" key="7">
    <source>
        <dbReference type="ARBA" id="ARBA00022801"/>
    </source>
</evidence>
<comment type="similarity">
    <text evidence="3">Belongs to the peptidase A22B family.</text>
</comment>
<evidence type="ECO:0000256" key="2">
    <source>
        <dbReference type="ARBA" id="ARBA00004337"/>
    </source>
</evidence>
<evidence type="ECO:0000256" key="5">
    <source>
        <dbReference type="ARBA" id="ARBA00022729"/>
    </source>
</evidence>
<dbReference type="PANTHER" id="PTHR12174">
    <property type="entry name" value="SIGNAL PEPTIDE PEPTIDASE"/>
    <property type="match status" value="1"/>
</dbReference>
<gene>
    <name evidence="14" type="ORF">LUZ63_003897</name>
</gene>
<feature type="domain" description="PA" evidence="13">
    <location>
        <begin position="110"/>
        <end position="178"/>
    </location>
</feature>
<evidence type="ECO:0000256" key="4">
    <source>
        <dbReference type="ARBA" id="ARBA00022692"/>
    </source>
</evidence>
<feature type="transmembrane region" description="Helical" evidence="11">
    <location>
        <begin position="202"/>
        <end position="221"/>
    </location>
</feature>
<feature type="transmembrane region" description="Helical" evidence="11">
    <location>
        <begin position="242"/>
        <end position="263"/>
    </location>
</feature>
<evidence type="ECO:0000259" key="13">
    <source>
        <dbReference type="Pfam" id="PF02225"/>
    </source>
</evidence>
<evidence type="ECO:0000256" key="1">
    <source>
        <dbReference type="ARBA" id="ARBA00003012"/>
    </source>
</evidence>
<proteinExistence type="inferred from homology"/>
<dbReference type="FunFam" id="3.50.30.30:FF:000007">
    <property type="entry name" value="Signal peptide peptidase-like 3"/>
    <property type="match status" value="1"/>
</dbReference>
<dbReference type="InterPro" id="IPR007369">
    <property type="entry name" value="Peptidase_A22B_SPP"/>
</dbReference>
<feature type="transmembrane region" description="Helical" evidence="11">
    <location>
        <begin position="366"/>
        <end position="384"/>
    </location>
</feature>
<dbReference type="Proteomes" id="UP001151287">
    <property type="component" value="Unassembled WGS sequence"/>
</dbReference>
<feature type="transmembrane region" description="Helical" evidence="11">
    <location>
        <begin position="314"/>
        <end position="334"/>
    </location>
</feature>
<evidence type="ECO:0000256" key="3">
    <source>
        <dbReference type="ARBA" id="ARBA00006859"/>
    </source>
</evidence>